<organism evidence="4 5">
    <name type="scientific">Cylicocyclus nassatus</name>
    <name type="common">Nematode worm</name>
    <dbReference type="NCBI Taxonomy" id="53992"/>
    <lineage>
        <taxon>Eukaryota</taxon>
        <taxon>Metazoa</taxon>
        <taxon>Ecdysozoa</taxon>
        <taxon>Nematoda</taxon>
        <taxon>Chromadorea</taxon>
        <taxon>Rhabditida</taxon>
        <taxon>Rhabditina</taxon>
        <taxon>Rhabditomorpha</taxon>
        <taxon>Strongyloidea</taxon>
        <taxon>Strongylidae</taxon>
        <taxon>Cylicocyclus</taxon>
    </lineage>
</organism>
<dbReference type="Pfam" id="PF00102">
    <property type="entry name" value="Y_phosphatase"/>
    <property type="match status" value="1"/>
</dbReference>
<dbReference type="InterPro" id="IPR029021">
    <property type="entry name" value="Prot-tyrosine_phosphatase-like"/>
</dbReference>
<feature type="compositionally biased region" description="Basic and acidic residues" evidence="1">
    <location>
        <begin position="388"/>
        <end position="401"/>
    </location>
</feature>
<evidence type="ECO:0000313" key="5">
    <source>
        <dbReference type="Proteomes" id="UP001176961"/>
    </source>
</evidence>
<comment type="caution">
    <text evidence="4">The sequence shown here is derived from an EMBL/GenBank/DDBJ whole genome shotgun (WGS) entry which is preliminary data.</text>
</comment>
<dbReference type="CDD" id="cd00047">
    <property type="entry name" value="PTPc"/>
    <property type="match status" value="1"/>
</dbReference>
<evidence type="ECO:0000313" key="4">
    <source>
        <dbReference type="EMBL" id="CAJ0602146.1"/>
    </source>
</evidence>
<evidence type="ECO:0000259" key="2">
    <source>
        <dbReference type="PROSITE" id="PS50055"/>
    </source>
</evidence>
<evidence type="ECO:0000256" key="1">
    <source>
        <dbReference type="SAM" id="MobiDB-lite"/>
    </source>
</evidence>
<proteinExistence type="predicted"/>
<dbReference type="SUPFAM" id="SSF52799">
    <property type="entry name" value="(Phosphotyrosine protein) phosphatases II"/>
    <property type="match status" value="1"/>
</dbReference>
<dbReference type="InterPro" id="IPR003595">
    <property type="entry name" value="Tyr_Pase_cat"/>
</dbReference>
<dbReference type="GO" id="GO:0004725">
    <property type="term" value="F:protein tyrosine phosphatase activity"/>
    <property type="evidence" value="ECO:0007669"/>
    <property type="project" value="InterPro"/>
</dbReference>
<reference evidence="4" key="1">
    <citation type="submission" date="2023-07" db="EMBL/GenBank/DDBJ databases">
        <authorList>
            <consortium name="CYATHOMIX"/>
        </authorList>
    </citation>
    <scope>NUCLEOTIDE SEQUENCE</scope>
    <source>
        <strain evidence="4">N/A</strain>
    </source>
</reference>
<dbReference type="SMART" id="SM00404">
    <property type="entry name" value="PTPc_motif"/>
    <property type="match status" value="1"/>
</dbReference>
<dbReference type="InterPro" id="IPR052782">
    <property type="entry name" value="Oocyte-zygote_transition_reg"/>
</dbReference>
<dbReference type="Proteomes" id="UP001176961">
    <property type="component" value="Unassembled WGS sequence"/>
</dbReference>
<dbReference type="EMBL" id="CATQJL010000305">
    <property type="protein sequence ID" value="CAJ0602146.1"/>
    <property type="molecule type" value="Genomic_DNA"/>
</dbReference>
<sequence>MARMRSSFNRIRFRRRRNAVSERKVDEGQKLQAYERKSLRLTSQERELLMGDDTISGDFGVTGDMTTAEGNAFSRRPLDARLTWSMAVLEQGALYTLKTFRKIKRFKPPGVTFIAFNSNPKKNRYNDIHCMDKTRVILRNHSCDYIHANWLTSFNGVKFICTQAPMASTLSDFWHMILQENCRTIIMLCQLEEDNKEKCVRYFPEKAETPFTVDNTVVTLIKQTWSEEHGIMTSVWSVRCKERVFEVRHIQYKKWPDHSAPSDTVGAVELHREIRNCPKGHPIVVHCSAGIGRTCTLIGVELLLEQSRWLNYYSGRSIVKTMRRSRLGAVQRAIQFLFMHYVLLDLFCKEKLLNSDDVRLIQFRNVYDQLVKESNKLRLQKKKKKKAEPKAHENALEEGRTQTKTTSGLKVNAD</sequence>
<dbReference type="PANTHER" id="PTHR46163">
    <property type="entry name" value="TYROSINE-PROTEIN PHOSPHATASE-RELATED"/>
    <property type="match status" value="1"/>
</dbReference>
<dbReference type="Gene3D" id="3.90.190.10">
    <property type="entry name" value="Protein tyrosine phosphatase superfamily"/>
    <property type="match status" value="1"/>
</dbReference>
<feature type="domain" description="Tyrosine-protein phosphatase" evidence="2">
    <location>
        <begin position="119"/>
        <end position="346"/>
    </location>
</feature>
<accession>A0AA36H161</accession>
<dbReference type="PROSITE" id="PS50056">
    <property type="entry name" value="TYR_PHOSPHATASE_2"/>
    <property type="match status" value="1"/>
</dbReference>
<dbReference type="SMART" id="SM00194">
    <property type="entry name" value="PTPc"/>
    <property type="match status" value="1"/>
</dbReference>
<feature type="compositionally biased region" description="Polar residues" evidence="1">
    <location>
        <begin position="402"/>
        <end position="414"/>
    </location>
</feature>
<dbReference type="InterPro" id="IPR000387">
    <property type="entry name" value="Tyr_Pase_dom"/>
</dbReference>
<dbReference type="PRINTS" id="PR00700">
    <property type="entry name" value="PRTYPHPHTASE"/>
</dbReference>
<gene>
    <name evidence="4" type="ORF">CYNAS_LOCUS14129</name>
</gene>
<feature type="domain" description="Tyrosine specific protein phosphatases" evidence="3">
    <location>
        <begin position="268"/>
        <end position="337"/>
    </location>
</feature>
<evidence type="ECO:0000259" key="3">
    <source>
        <dbReference type="PROSITE" id="PS50056"/>
    </source>
</evidence>
<dbReference type="PROSITE" id="PS50055">
    <property type="entry name" value="TYR_PHOSPHATASE_PTP"/>
    <property type="match status" value="1"/>
</dbReference>
<name>A0AA36H161_CYLNA</name>
<feature type="compositionally biased region" description="Basic residues" evidence="1">
    <location>
        <begin position="378"/>
        <end position="387"/>
    </location>
</feature>
<evidence type="ECO:0008006" key="6">
    <source>
        <dbReference type="Google" id="ProtNLM"/>
    </source>
</evidence>
<protein>
    <recommendedName>
        <fullName evidence="6">Protein-tyrosine phosphatase</fullName>
    </recommendedName>
</protein>
<dbReference type="InterPro" id="IPR000242">
    <property type="entry name" value="PTP_cat"/>
</dbReference>
<dbReference type="PANTHER" id="PTHR46163:SF10">
    <property type="entry name" value="PROTEIN-TYROSINE PHOSPHATASE-RELATED"/>
    <property type="match status" value="1"/>
</dbReference>
<feature type="region of interest" description="Disordered" evidence="1">
    <location>
        <begin position="378"/>
        <end position="414"/>
    </location>
</feature>
<dbReference type="AlphaFoldDB" id="A0AA36H161"/>
<keyword evidence="5" id="KW-1185">Reference proteome</keyword>